<evidence type="ECO:0000313" key="2">
    <source>
        <dbReference type="EMBL" id="GIG74842.1"/>
    </source>
</evidence>
<dbReference type="InterPro" id="IPR036527">
    <property type="entry name" value="SCP2_sterol-bd_dom_sf"/>
</dbReference>
<dbReference type="InterPro" id="IPR003033">
    <property type="entry name" value="SCP2_sterol-bd_dom"/>
</dbReference>
<dbReference type="SUPFAM" id="SSF55718">
    <property type="entry name" value="SCP-like"/>
    <property type="match status" value="1"/>
</dbReference>
<comment type="caution">
    <text evidence="2">The sequence shown here is derived from an EMBL/GenBank/DDBJ whole genome shotgun (WGS) entry which is preliminary data.</text>
</comment>
<organism evidence="2 3">
    <name type="scientific">Planosporangium flavigriseum</name>
    <dbReference type="NCBI Taxonomy" id="373681"/>
    <lineage>
        <taxon>Bacteria</taxon>
        <taxon>Bacillati</taxon>
        <taxon>Actinomycetota</taxon>
        <taxon>Actinomycetes</taxon>
        <taxon>Micromonosporales</taxon>
        <taxon>Micromonosporaceae</taxon>
        <taxon>Planosporangium</taxon>
    </lineage>
</organism>
<sequence>MASLTEEFFSALSRRGHDPRLVRVTANVHFSITDGRNLLHWLVDIEHGDIRVSRQNGEARCGICADRELFDGIVAGQVNAVAAMLRGDLWVDGDREAWVVVQRLLPGPCSPQRRPFTALRPARESHA</sequence>
<feature type="domain" description="SCP2" evidence="1">
    <location>
        <begin position="16"/>
        <end position="105"/>
    </location>
</feature>
<dbReference type="RefSeq" id="WP_168078829.1">
    <property type="nucleotide sequence ID" value="NZ_BAAAQJ010000006.1"/>
</dbReference>
<evidence type="ECO:0000313" key="3">
    <source>
        <dbReference type="Proteomes" id="UP000653674"/>
    </source>
</evidence>
<name>A0A8J3LNB0_9ACTN</name>
<gene>
    <name evidence="2" type="ORF">Pfl04_32460</name>
</gene>
<dbReference type="Pfam" id="PF02036">
    <property type="entry name" value="SCP2"/>
    <property type="match status" value="1"/>
</dbReference>
<evidence type="ECO:0000259" key="1">
    <source>
        <dbReference type="Pfam" id="PF02036"/>
    </source>
</evidence>
<dbReference type="AlphaFoldDB" id="A0A8J3LNB0"/>
<accession>A0A8J3LNB0</accession>
<keyword evidence="3" id="KW-1185">Reference proteome</keyword>
<dbReference type="Proteomes" id="UP000653674">
    <property type="component" value="Unassembled WGS sequence"/>
</dbReference>
<reference evidence="2" key="1">
    <citation type="submission" date="2021-01" db="EMBL/GenBank/DDBJ databases">
        <title>Whole genome shotgun sequence of Planosporangium flavigriseum NBRC 105377.</title>
        <authorList>
            <person name="Komaki H."/>
            <person name="Tamura T."/>
        </authorList>
    </citation>
    <scope>NUCLEOTIDE SEQUENCE</scope>
    <source>
        <strain evidence="2">NBRC 105377</strain>
    </source>
</reference>
<protein>
    <recommendedName>
        <fullName evidence="1">SCP2 domain-containing protein</fullName>
    </recommendedName>
</protein>
<dbReference type="EMBL" id="BONU01000023">
    <property type="protein sequence ID" value="GIG74842.1"/>
    <property type="molecule type" value="Genomic_DNA"/>
</dbReference>
<proteinExistence type="predicted"/>
<dbReference type="Gene3D" id="3.30.1050.10">
    <property type="entry name" value="SCP2 sterol-binding domain"/>
    <property type="match status" value="1"/>
</dbReference>